<dbReference type="GO" id="GO:0003677">
    <property type="term" value="F:DNA binding"/>
    <property type="evidence" value="ECO:0007669"/>
    <property type="project" value="UniProtKB-KW"/>
</dbReference>
<dbReference type="InterPro" id="IPR036390">
    <property type="entry name" value="WH_DNA-bd_sf"/>
</dbReference>
<comment type="caution">
    <text evidence="6">The sequence shown here is derived from an EMBL/GenBank/DDBJ whole genome shotgun (WGS) entry which is preliminary data.</text>
</comment>
<dbReference type="EMBL" id="BMJQ01000003">
    <property type="protein sequence ID" value="GGF08540.1"/>
    <property type="molecule type" value="Genomic_DNA"/>
</dbReference>
<keyword evidence="4" id="KW-0804">Transcription</keyword>
<evidence type="ECO:0000313" key="7">
    <source>
        <dbReference type="Proteomes" id="UP000646365"/>
    </source>
</evidence>
<evidence type="ECO:0000313" key="6">
    <source>
        <dbReference type="EMBL" id="GGF08540.1"/>
    </source>
</evidence>
<dbReference type="Proteomes" id="UP000646365">
    <property type="component" value="Unassembled WGS sequence"/>
</dbReference>
<evidence type="ECO:0000259" key="5">
    <source>
        <dbReference type="PROSITE" id="PS50931"/>
    </source>
</evidence>
<keyword evidence="3" id="KW-0238">DNA-binding</keyword>
<dbReference type="Gene3D" id="1.10.10.10">
    <property type="entry name" value="Winged helix-like DNA-binding domain superfamily/Winged helix DNA-binding domain"/>
    <property type="match status" value="1"/>
</dbReference>
<evidence type="ECO:0000256" key="1">
    <source>
        <dbReference type="ARBA" id="ARBA00009437"/>
    </source>
</evidence>
<dbReference type="PANTHER" id="PTHR30579">
    <property type="entry name" value="TRANSCRIPTIONAL REGULATOR"/>
    <property type="match status" value="1"/>
</dbReference>
<dbReference type="PROSITE" id="PS50931">
    <property type="entry name" value="HTH_LYSR"/>
    <property type="match status" value="1"/>
</dbReference>
<dbReference type="InterPro" id="IPR000847">
    <property type="entry name" value="LysR_HTH_N"/>
</dbReference>
<accession>A0A8J2YR78</accession>
<evidence type="ECO:0000256" key="2">
    <source>
        <dbReference type="ARBA" id="ARBA00023015"/>
    </source>
</evidence>
<keyword evidence="2" id="KW-0805">Transcription regulation</keyword>
<organism evidence="6 7">
    <name type="scientific">Aliidongia dinghuensis</name>
    <dbReference type="NCBI Taxonomy" id="1867774"/>
    <lineage>
        <taxon>Bacteria</taxon>
        <taxon>Pseudomonadati</taxon>
        <taxon>Pseudomonadota</taxon>
        <taxon>Alphaproteobacteria</taxon>
        <taxon>Rhodospirillales</taxon>
        <taxon>Dongiaceae</taxon>
        <taxon>Aliidongia</taxon>
    </lineage>
</organism>
<dbReference type="SUPFAM" id="SSF53850">
    <property type="entry name" value="Periplasmic binding protein-like II"/>
    <property type="match status" value="1"/>
</dbReference>
<dbReference type="Gene3D" id="3.40.190.10">
    <property type="entry name" value="Periplasmic binding protein-like II"/>
    <property type="match status" value="2"/>
</dbReference>
<dbReference type="RefSeq" id="WP_189043695.1">
    <property type="nucleotide sequence ID" value="NZ_BMJQ01000003.1"/>
</dbReference>
<evidence type="ECO:0000256" key="4">
    <source>
        <dbReference type="ARBA" id="ARBA00023163"/>
    </source>
</evidence>
<sequence length="286" mass="29997">MDLDLDALRAFLAIVDTGGFSRAARVLRRSQSAVSAQVRRLEQSMGAALFDRTGRLPVLTPDGEALIAAARQMVGLNDQVLSRRRGAPVRGMVRLGAMDDYATSVLPAVLRRFAETYPEVGVELQSGLTAELARKLGIGLDLVLVMHGAGSHRGRILQRDRAVWAAAPGFTAPKGAPVPLAVAPRGCLFRDWAMAALDRAGRPWRIAYLTQSISAATAAVSAGLAVGVFKAALLPPGLVPIGATEGFPVLPDLEIALHRSAGHTSPAVTALGDFIEASLAERASAA</sequence>
<dbReference type="GO" id="GO:0003700">
    <property type="term" value="F:DNA-binding transcription factor activity"/>
    <property type="evidence" value="ECO:0007669"/>
    <property type="project" value="InterPro"/>
</dbReference>
<dbReference type="PRINTS" id="PR00039">
    <property type="entry name" value="HTHLYSR"/>
</dbReference>
<protein>
    <submittedName>
        <fullName evidence="6">Transcriptional regulator</fullName>
    </submittedName>
</protein>
<dbReference type="InterPro" id="IPR036388">
    <property type="entry name" value="WH-like_DNA-bd_sf"/>
</dbReference>
<reference evidence="6" key="2">
    <citation type="submission" date="2020-09" db="EMBL/GenBank/DDBJ databases">
        <authorList>
            <person name="Sun Q."/>
            <person name="Zhou Y."/>
        </authorList>
    </citation>
    <scope>NUCLEOTIDE SEQUENCE</scope>
    <source>
        <strain evidence="6">CGMCC 1.15725</strain>
    </source>
</reference>
<proteinExistence type="inferred from homology"/>
<dbReference type="Pfam" id="PF03466">
    <property type="entry name" value="LysR_substrate"/>
    <property type="match status" value="1"/>
</dbReference>
<dbReference type="InterPro" id="IPR050176">
    <property type="entry name" value="LTTR"/>
</dbReference>
<comment type="similarity">
    <text evidence="1">Belongs to the LysR transcriptional regulatory family.</text>
</comment>
<dbReference type="FunFam" id="1.10.10.10:FF:000001">
    <property type="entry name" value="LysR family transcriptional regulator"/>
    <property type="match status" value="1"/>
</dbReference>
<evidence type="ECO:0000256" key="3">
    <source>
        <dbReference type="ARBA" id="ARBA00023125"/>
    </source>
</evidence>
<dbReference type="Pfam" id="PF00126">
    <property type="entry name" value="HTH_1"/>
    <property type="match status" value="1"/>
</dbReference>
<keyword evidence="7" id="KW-1185">Reference proteome</keyword>
<dbReference type="InterPro" id="IPR005119">
    <property type="entry name" value="LysR_subst-bd"/>
</dbReference>
<reference evidence="6" key="1">
    <citation type="journal article" date="2014" name="Int. J. Syst. Evol. Microbiol.">
        <title>Complete genome sequence of Corynebacterium casei LMG S-19264T (=DSM 44701T), isolated from a smear-ripened cheese.</title>
        <authorList>
            <consortium name="US DOE Joint Genome Institute (JGI-PGF)"/>
            <person name="Walter F."/>
            <person name="Albersmeier A."/>
            <person name="Kalinowski J."/>
            <person name="Ruckert C."/>
        </authorList>
    </citation>
    <scope>NUCLEOTIDE SEQUENCE</scope>
    <source>
        <strain evidence="6">CGMCC 1.15725</strain>
    </source>
</reference>
<feature type="domain" description="HTH lysR-type" evidence="5">
    <location>
        <begin position="3"/>
        <end position="60"/>
    </location>
</feature>
<dbReference type="AlphaFoldDB" id="A0A8J2YR78"/>
<dbReference type="SUPFAM" id="SSF46785">
    <property type="entry name" value="Winged helix' DNA-binding domain"/>
    <property type="match status" value="1"/>
</dbReference>
<dbReference type="PANTHER" id="PTHR30579:SF7">
    <property type="entry name" value="HTH-TYPE TRANSCRIPTIONAL REGULATOR LRHA-RELATED"/>
    <property type="match status" value="1"/>
</dbReference>
<gene>
    <name evidence="6" type="ORF">GCM10011611_12480</name>
</gene>
<name>A0A8J2YR78_9PROT</name>